<evidence type="ECO:0000313" key="1">
    <source>
        <dbReference type="EMBL" id="RNA22125.1"/>
    </source>
</evidence>
<dbReference type="AlphaFoldDB" id="A0A3M7RFV7"/>
<name>A0A3M7RFV7_BRAPC</name>
<protein>
    <submittedName>
        <fullName evidence="1">Uncharacterized protein</fullName>
    </submittedName>
</protein>
<reference evidence="1 2" key="1">
    <citation type="journal article" date="2018" name="Sci. Rep.">
        <title>Genomic signatures of local adaptation to the degree of environmental predictability in rotifers.</title>
        <authorList>
            <person name="Franch-Gras L."/>
            <person name="Hahn C."/>
            <person name="Garcia-Roger E.M."/>
            <person name="Carmona M.J."/>
            <person name="Serra M."/>
            <person name="Gomez A."/>
        </authorList>
    </citation>
    <scope>NUCLEOTIDE SEQUENCE [LARGE SCALE GENOMIC DNA]</scope>
    <source>
        <strain evidence="1">HYR1</strain>
    </source>
</reference>
<gene>
    <name evidence="1" type="ORF">BpHYR1_025713</name>
</gene>
<evidence type="ECO:0000313" key="2">
    <source>
        <dbReference type="Proteomes" id="UP000276133"/>
    </source>
</evidence>
<comment type="caution">
    <text evidence="1">The sequence shown here is derived from an EMBL/GenBank/DDBJ whole genome shotgun (WGS) entry which is preliminary data.</text>
</comment>
<proteinExistence type="predicted"/>
<organism evidence="1 2">
    <name type="scientific">Brachionus plicatilis</name>
    <name type="common">Marine rotifer</name>
    <name type="synonym">Brachionus muelleri</name>
    <dbReference type="NCBI Taxonomy" id="10195"/>
    <lineage>
        <taxon>Eukaryota</taxon>
        <taxon>Metazoa</taxon>
        <taxon>Spiralia</taxon>
        <taxon>Gnathifera</taxon>
        <taxon>Rotifera</taxon>
        <taxon>Eurotatoria</taxon>
        <taxon>Monogononta</taxon>
        <taxon>Pseudotrocha</taxon>
        <taxon>Ploima</taxon>
        <taxon>Brachionidae</taxon>
        <taxon>Brachionus</taxon>
    </lineage>
</organism>
<dbReference type="EMBL" id="REGN01003533">
    <property type="protein sequence ID" value="RNA22125.1"/>
    <property type="molecule type" value="Genomic_DNA"/>
</dbReference>
<dbReference type="Proteomes" id="UP000276133">
    <property type="component" value="Unassembled WGS sequence"/>
</dbReference>
<keyword evidence="2" id="KW-1185">Reference proteome</keyword>
<accession>A0A3M7RFV7</accession>
<sequence length="60" mass="7451">MHALKVLEVAKNLMMSCQEISKTINFKTFHLNHYYQYLYYLLYLSLIYHEFRQIILDYIK</sequence>